<feature type="region of interest" description="Disordered" evidence="1">
    <location>
        <begin position="33"/>
        <end position="57"/>
    </location>
</feature>
<dbReference type="PANTHER" id="PTHR21248">
    <property type="entry name" value="CARDIOLIPIN SYNTHASE"/>
    <property type="match status" value="1"/>
</dbReference>
<protein>
    <submittedName>
        <fullName evidence="4">Putative cardiolipin synthase</fullName>
    </submittedName>
</protein>
<dbReference type="Gene3D" id="3.30.870.10">
    <property type="entry name" value="Endonuclease Chain A"/>
    <property type="match status" value="2"/>
</dbReference>
<dbReference type="SUPFAM" id="SSF56024">
    <property type="entry name" value="Phospholipase D/nuclease"/>
    <property type="match status" value="2"/>
</dbReference>
<accession>A0A4V2FSQ5</accession>
<dbReference type="InterPro" id="IPR001736">
    <property type="entry name" value="PLipase_D/transphosphatidylase"/>
</dbReference>
<evidence type="ECO:0000259" key="3">
    <source>
        <dbReference type="PROSITE" id="PS50035"/>
    </source>
</evidence>
<evidence type="ECO:0000313" key="5">
    <source>
        <dbReference type="Proteomes" id="UP000293671"/>
    </source>
</evidence>
<evidence type="ECO:0000256" key="2">
    <source>
        <dbReference type="SAM" id="SignalP"/>
    </source>
</evidence>
<dbReference type="EMBL" id="SHKP01000007">
    <property type="protein sequence ID" value="RZT95175.1"/>
    <property type="molecule type" value="Genomic_DNA"/>
</dbReference>
<dbReference type="InterPro" id="IPR025202">
    <property type="entry name" value="PLD-like_dom"/>
</dbReference>
<feature type="compositionally biased region" description="Low complexity" evidence="1">
    <location>
        <begin position="45"/>
        <end position="57"/>
    </location>
</feature>
<dbReference type="GO" id="GO:0032049">
    <property type="term" value="P:cardiolipin biosynthetic process"/>
    <property type="evidence" value="ECO:0007669"/>
    <property type="project" value="UniProtKB-ARBA"/>
</dbReference>
<proteinExistence type="predicted"/>
<keyword evidence="2" id="KW-0732">Signal</keyword>
<organism evidence="4 5">
    <name type="scientific">Rivibacter subsaxonicus</name>
    <dbReference type="NCBI Taxonomy" id="457575"/>
    <lineage>
        <taxon>Bacteria</taxon>
        <taxon>Pseudomonadati</taxon>
        <taxon>Pseudomonadota</taxon>
        <taxon>Betaproteobacteria</taxon>
        <taxon>Burkholderiales</taxon>
        <taxon>Rivibacter</taxon>
    </lineage>
</organism>
<feature type="chain" id="PRO_5020678331" evidence="2">
    <location>
        <begin position="19"/>
        <end position="520"/>
    </location>
</feature>
<dbReference type="Proteomes" id="UP000293671">
    <property type="component" value="Unassembled WGS sequence"/>
</dbReference>
<feature type="domain" description="PLD phosphodiesterase" evidence="3">
    <location>
        <begin position="415"/>
        <end position="442"/>
    </location>
</feature>
<dbReference type="CDD" id="cd09111">
    <property type="entry name" value="PLDc_ymdC_like_1"/>
    <property type="match status" value="1"/>
</dbReference>
<sequence>MPRLPALLRHSLPAVALAGSLIVGCAGLPPRTPDPPSEVAAVETAPEASPARALEAPAADEARASRVLALDDGLDAFVARVALVRLAKSRLDLQYYIWRDDVTGGLLWHELLQAADRGVRVRALLDDLNQPGDELLAALDAHPNLELRLFNPFAHRNARWIDGLTDFGRINRRMHNKLVLADGRLAITGGRNVGDDYFGADPDLAFADLDALLAGAVLPEFQANFDAFWHSPHSYPLAALGLPAAAAEALAGQRERLEKLAASPEAARYVAALQQAPLAVALRERDARALERAPVSAVNDRPDKIDQRPDRALAAGMLPRLIGALKPFERELCIVSPYFVPGETGVAELARLVGSGVRVRVLTNSLAATDVAAVHAAYAPYRRALLAAGVELWELRPDADRGPALQRPRTLGGSSRASLHAKTIAVDSERVFVGSFNLDPRSAMLNTEGGAVIEARAPAARLCRWFDEQAPKQAWRLQLATDGGLEWVGPDAGYRSDPQAGWWRRALSRVLSWLPIEGMM</sequence>
<keyword evidence="5" id="KW-1185">Reference proteome</keyword>
<evidence type="ECO:0000256" key="1">
    <source>
        <dbReference type="SAM" id="MobiDB-lite"/>
    </source>
</evidence>
<dbReference type="SMART" id="SM00155">
    <property type="entry name" value="PLDc"/>
    <property type="match status" value="2"/>
</dbReference>
<dbReference type="CDD" id="cd09113">
    <property type="entry name" value="PLDc_ymdC_like_2"/>
    <property type="match status" value="1"/>
</dbReference>
<comment type="caution">
    <text evidence="4">The sequence shown here is derived from an EMBL/GenBank/DDBJ whole genome shotgun (WGS) entry which is preliminary data.</text>
</comment>
<gene>
    <name evidence="4" type="ORF">EV670_2924</name>
</gene>
<dbReference type="AlphaFoldDB" id="A0A4V2FSQ5"/>
<dbReference type="OrthoDB" id="9814092at2"/>
<dbReference type="GO" id="GO:0030572">
    <property type="term" value="F:phosphatidyltransferase activity"/>
    <property type="evidence" value="ECO:0007669"/>
    <property type="project" value="UniProtKB-ARBA"/>
</dbReference>
<dbReference type="PANTHER" id="PTHR21248:SF12">
    <property type="entry name" value="CARDIOLIPIN SYNTHASE C"/>
    <property type="match status" value="1"/>
</dbReference>
<dbReference type="PROSITE" id="PS50035">
    <property type="entry name" value="PLD"/>
    <property type="match status" value="2"/>
</dbReference>
<dbReference type="PROSITE" id="PS51257">
    <property type="entry name" value="PROKAR_LIPOPROTEIN"/>
    <property type="match status" value="1"/>
</dbReference>
<name>A0A4V2FSQ5_9BURK</name>
<reference evidence="4 5" key="1">
    <citation type="submission" date="2019-02" db="EMBL/GenBank/DDBJ databases">
        <title>Genomic Encyclopedia of Type Strains, Phase IV (KMG-IV): sequencing the most valuable type-strain genomes for metagenomic binning, comparative biology and taxonomic classification.</title>
        <authorList>
            <person name="Goeker M."/>
        </authorList>
    </citation>
    <scope>NUCLEOTIDE SEQUENCE [LARGE SCALE GENOMIC DNA]</scope>
    <source>
        <strain evidence="4 5">DSM 19570</strain>
    </source>
</reference>
<dbReference type="Pfam" id="PF13091">
    <property type="entry name" value="PLDc_2"/>
    <property type="match status" value="2"/>
</dbReference>
<evidence type="ECO:0000313" key="4">
    <source>
        <dbReference type="EMBL" id="RZT95175.1"/>
    </source>
</evidence>
<feature type="domain" description="PLD phosphodiesterase" evidence="3">
    <location>
        <begin position="170"/>
        <end position="197"/>
    </location>
</feature>
<feature type="signal peptide" evidence="2">
    <location>
        <begin position="1"/>
        <end position="18"/>
    </location>
</feature>